<keyword evidence="6 7" id="KW-0472">Membrane</keyword>
<feature type="transmembrane region" description="Helical" evidence="7">
    <location>
        <begin position="151"/>
        <end position="169"/>
    </location>
</feature>
<organism evidence="8 9">
    <name type="scientific">Microbacterium jejuense</name>
    <dbReference type="NCBI Taxonomy" id="1263637"/>
    <lineage>
        <taxon>Bacteria</taxon>
        <taxon>Bacillati</taxon>
        <taxon>Actinomycetota</taxon>
        <taxon>Actinomycetes</taxon>
        <taxon>Micrococcales</taxon>
        <taxon>Microbacteriaceae</taxon>
        <taxon>Microbacterium</taxon>
    </lineage>
</organism>
<proteinExistence type="inferred from homology"/>
<feature type="transmembrane region" description="Helical" evidence="7">
    <location>
        <begin position="119"/>
        <end position="139"/>
    </location>
</feature>
<feature type="transmembrane region" description="Helical" evidence="7">
    <location>
        <begin position="175"/>
        <end position="195"/>
    </location>
</feature>
<feature type="transmembrane region" description="Helical" evidence="7">
    <location>
        <begin position="248"/>
        <end position="272"/>
    </location>
</feature>
<evidence type="ECO:0000256" key="3">
    <source>
        <dbReference type="ARBA" id="ARBA00022475"/>
    </source>
</evidence>
<keyword evidence="9" id="KW-1185">Reference proteome</keyword>
<feature type="transmembrane region" description="Helical" evidence="7">
    <location>
        <begin position="393"/>
        <end position="415"/>
    </location>
</feature>
<feature type="transmembrane region" description="Helical" evidence="7">
    <location>
        <begin position="358"/>
        <end position="387"/>
    </location>
</feature>
<comment type="similarity">
    <text evidence="2">Belongs to the polysaccharide synthase family.</text>
</comment>
<evidence type="ECO:0000256" key="6">
    <source>
        <dbReference type="ARBA" id="ARBA00023136"/>
    </source>
</evidence>
<dbReference type="PANTHER" id="PTHR30250:SF10">
    <property type="entry name" value="LIPOPOLYSACCHARIDE BIOSYNTHESIS PROTEIN WZXC"/>
    <property type="match status" value="1"/>
</dbReference>
<dbReference type="CDD" id="cd13127">
    <property type="entry name" value="MATE_tuaB_like"/>
    <property type="match status" value="1"/>
</dbReference>
<sequence length="493" mass="52876">MSVDDDGLRRRATASISWVVAERWASRLLSLGVLTILSRVLGPTDFGLISMATAVVALVQVFVDSGFSKALVQRRSLVRLDVSTAFWASMAMSVVLAGGLALCAPFIAALLGEPQLSPVIQALSISLPLLAVSQTPAAMLERDLDFKPLSIRQLIGTVGGALVAIPLALLGFGVWALVAQTVVGALCAAIALWASTSWRPHREFSWASLRGLWAVGGAILGIDLLDAVQANVDKLVVGAFFDPTTLGYYFLAQRVGTILIELVTSVMSRVSLTTFSRVQDDRQRVDRIFRQLTFAASAVSVPVFGLVAVFAQQIVNGVFGPGWEEAVPILWVLAPGWALGAVMYFDRNVLIATEHTRAALILAVVQNAVSIVLVFVFIPFGVLGVAFSRLARFVTWPARLVVLHRLAGISIGKYLLQIGRAVAAMSPFIVVCALLQLTAWASFDHGLWTFALPLAGLSLVGYAGVLWLIAGTESRALIRRVFADMRRRGGTAE</sequence>
<dbReference type="InterPro" id="IPR050833">
    <property type="entry name" value="Poly_Biosynth_Transport"/>
</dbReference>
<gene>
    <name evidence="8" type="ORF">JNB62_10685</name>
</gene>
<feature type="transmembrane region" description="Helical" evidence="7">
    <location>
        <begin position="207"/>
        <end position="228"/>
    </location>
</feature>
<evidence type="ECO:0000313" key="8">
    <source>
        <dbReference type="EMBL" id="MBW9094149.1"/>
    </source>
</evidence>
<dbReference type="Proteomes" id="UP001196843">
    <property type="component" value="Unassembled WGS sequence"/>
</dbReference>
<protein>
    <submittedName>
        <fullName evidence="8">Lipopolysaccharide biosynthesis protein</fullName>
    </submittedName>
</protein>
<feature type="transmembrane region" description="Helical" evidence="7">
    <location>
        <begin position="447"/>
        <end position="470"/>
    </location>
</feature>
<feature type="transmembrane region" description="Helical" evidence="7">
    <location>
        <begin position="84"/>
        <end position="107"/>
    </location>
</feature>
<feature type="transmembrane region" description="Helical" evidence="7">
    <location>
        <begin position="46"/>
        <end position="63"/>
    </location>
</feature>
<evidence type="ECO:0000256" key="4">
    <source>
        <dbReference type="ARBA" id="ARBA00022692"/>
    </source>
</evidence>
<feature type="transmembrane region" description="Helical" evidence="7">
    <location>
        <begin position="292"/>
        <end position="314"/>
    </location>
</feature>
<accession>A0ABS7HQ53</accession>
<keyword evidence="5 7" id="KW-1133">Transmembrane helix</keyword>
<feature type="transmembrane region" description="Helical" evidence="7">
    <location>
        <begin position="326"/>
        <end position="346"/>
    </location>
</feature>
<dbReference type="Pfam" id="PF13440">
    <property type="entry name" value="Polysacc_synt_3"/>
    <property type="match status" value="1"/>
</dbReference>
<dbReference type="EMBL" id="JAEUAW010000007">
    <property type="protein sequence ID" value="MBW9094149.1"/>
    <property type="molecule type" value="Genomic_DNA"/>
</dbReference>
<evidence type="ECO:0000313" key="9">
    <source>
        <dbReference type="Proteomes" id="UP001196843"/>
    </source>
</evidence>
<dbReference type="RefSeq" id="WP_220300868.1">
    <property type="nucleotide sequence ID" value="NZ_JAEUAW010000007.1"/>
</dbReference>
<evidence type="ECO:0000256" key="5">
    <source>
        <dbReference type="ARBA" id="ARBA00022989"/>
    </source>
</evidence>
<evidence type="ECO:0000256" key="7">
    <source>
        <dbReference type="SAM" id="Phobius"/>
    </source>
</evidence>
<feature type="transmembrane region" description="Helical" evidence="7">
    <location>
        <begin position="422"/>
        <end position="441"/>
    </location>
</feature>
<evidence type="ECO:0000256" key="2">
    <source>
        <dbReference type="ARBA" id="ARBA00007430"/>
    </source>
</evidence>
<evidence type="ECO:0000256" key="1">
    <source>
        <dbReference type="ARBA" id="ARBA00004651"/>
    </source>
</evidence>
<keyword evidence="3" id="KW-1003">Cell membrane</keyword>
<comment type="caution">
    <text evidence="8">The sequence shown here is derived from an EMBL/GenBank/DDBJ whole genome shotgun (WGS) entry which is preliminary data.</text>
</comment>
<name>A0ABS7HQ53_9MICO</name>
<dbReference type="PANTHER" id="PTHR30250">
    <property type="entry name" value="PST FAMILY PREDICTED COLANIC ACID TRANSPORTER"/>
    <property type="match status" value="1"/>
</dbReference>
<comment type="subcellular location">
    <subcellularLocation>
        <location evidence="1">Cell membrane</location>
        <topology evidence="1">Multi-pass membrane protein</topology>
    </subcellularLocation>
</comment>
<keyword evidence="4 7" id="KW-0812">Transmembrane</keyword>
<reference evidence="8 9" key="1">
    <citation type="journal article" date="2021" name="MBio">
        <title>Poor Competitiveness of Bradyrhizobium in Pigeon Pea Root Colonization in Indian Soils.</title>
        <authorList>
            <person name="Chalasani D."/>
            <person name="Basu A."/>
            <person name="Pullabhotla S.V.S.R.N."/>
            <person name="Jorrin B."/>
            <person name="Neal A.L."/>
            <person name="Poole P.S."/>
            <person name="Podile A.R."/>
            <person name="Tkacz A."/>
        </authorList>
    </citation>
    <scope>NUCLEOTIDE SEQUENCE [LARGE SCALE GENOMIC DNA]</scope>
    <source>
        <strain evidence="8 9">HU14</strain>
    </source>
</reference>